<comment type="caution">
    <text evidence="1">The sequence shown here is derived from an EMBL/GenBank/DDBJ whole genome shotgun (WGS) entry which is preliminary data.</text>
</comment>
<evidence type="ECO:0000313" key="2">
    <source>
        <dbReference type="Proteomes" id="UP001333110"/>
    </source>
</evidence>
<organism evidence="1 2">
    <name type="scientific">Mycteria americana</name>
    <name type="common">Wood stork</name>
    <dbReference type="NCBI Taxonomy" id="33587"/>
    <lineage>
        <taxon>Eukaryota</taxon>
        <taxon>Metazoa</taxon>
        <taxon>Chordata</taxon>
        <taxon>Craniata</taxon>
        <taxon>Vertebrata</taxon>
        <taxon>Euteleostomi</taxon>
        <taxon>Archelosauria</taxon>
        <taxon>Archosauria</taxon>
        <taxon>Dinosauria</taxon>
        <taxon>Saurischia</taxon>
        <taxon>Theropoda</taxon>
        <taxon>Coelurosauria</taxon>
        <taxon>Aves</taxon>
        <taxon>Neognathae</taxon>
        <taxon>Neoaves</taxon>
        <taxon>Aequornithes</taxon>
        <taxon>Ciconiiformes</taxon>
        <taxon>Ciconiidae</taxon>
        <taxon>Mycteria</taxon>
    </lineage>
</organism>
<gene>
    <name evidence="1" type="ORF">QYF61_008104</name>
</gene>
<accession>A0AAN7PR59</accession>
<protein>
    <recommendedName>
        <fullName evidence="3">Rna-directed dna polymerase from mobile element jockey-like</fullName>
    </recommendedName>
</protein>
<dbReference type="Proteomes" id="UP001333110">
    <property type="component" value="Unassembled WGS sequence"/>
</dbReference>
<reference evidence="1 2" key="1">
    <citation type="journal article" date="2023" name="J. Hered.">
        <title>Chromosome-level genome of the wood stork (Mycteria americana) provides insight into avian chromosome evolution.</title>
        <authorList>
            <person name="Flamio R. Jr."/>
            <person name="Ramstad K.M."/>
        </authorList>
    </citation>
    <scope>NUCLEOTIDE SEQUENCE [LARGE SCALE GENOMIC DNA]</scope>
    <source>
        <strain evidence="1">JAX WOST 10</strain>
    </source>
</reference>
<dbReference type="EMBL" id="JAUNZN010000001">
    <property type="protein sequence ID" value="KAK4829973.1"/>
    <property type="molecule type" value="Genomic_DNA"/>
</dbReference>
<proteinExistence type="predicted"/>
<keyword evidence="2" id="KW-1185">Reference proteome</keyword>
<name>A0AAN7PR59_MYCAM</name>
<dbReference type="AlphaFoldDB" id="A0AAN7PR59"/>
<evidence type="ECO:0008006" key="3">
    <source>
        <dbReference type="Google" id="ProtNLM"/>
    </source>
</evidence>
<sequence>MILKVFSNQYDSGSILGPVLFNIFINDLDDGAECPLRKVTDNTKLGGVADTPEGHAAIQRDLNRVEKWADRNLMKFNKEKSKVLHLGRNNPKN</sequence>
<evidence type="ECO:0000313" key="1">
    <source>
        <dbReference type="EMBL" id="KAK4829973.1"/>
    </source>
</evidence>
<dbReference type="PANTHER" id="PTHR33332">
    <property type="entry name" value="REVERSE TRANSCRIPTASE DOMAIN-CONTAINING PROTEIN"/>
    <property type="match status" value="1"/>
</dbReference>